<comment type="similarity">
    <text evidence="1">Belongs to the acyl coenzyme A hydrolase family.</text>
</comment>
<evidence type="ECO:0000256" key="1">
    <source>
        <dbReference type="ARBA" id="ARBA00010458"/>
    </source>
</evidence>
<dbReference type="Proteomes" id="UP001595444">
    <property type="component" value="Unassembled WGS sequence"/>
</dbReference>
<dbReference type="InterPro" id="IPR033120">
    <property type="entry name" value="HOTDOG_ACOT"/>
</dbReference>
<protein>
    <submittedName>
        <fullName evidence="5">Acyl-CoA thioesterase</fullName>
        <ecNumber evidence="5">3.1.2.20</ecNumber>
    </submittedName>
</protein>
<dbReference type="SUPFAM" id="SSF54637">
    <property type="entry name" value="Thioesterase/thiol ester dehydrase-isomerase"/>
    <property type="match status" value="1"/>
</dbReference>
<feature type="domain" description="HotDog ACOT-type" evidence="4">
    <location>
        <begin position="3"/>
        <end position="115"/>
    </location>
</feature>
<reference evidence="6" key="1">
    <citation type="journal article" date="2019" name="Int. J. Syst. Evol. Microbiol.">
        <title>The Global Catalogue of Microorganisms (GCM) 10K type strain sequencing project: providing services to taxonomists for standard genome sequencing and annotation.</title>
        <authorList>
            <consortium name="The Broad Institute Genomics Platform"/>
            <consortium name="The Broad Institute Genome Sequencing Center for Infectious Disease"/>
            <person name="Wu L."/>
            <person name="Ma J."/>
        </authorList>
    </citation>
    <scope>NUCLEOTIDE SEQUENCE [LARGE SCALE GENOMIC DNA]</scope>
    <source>
        <strain evidence="6">KCTC 62164</strain>
    </source>
</reference>
<name>A0ABV7D995_9PROT</name>
<dbReference type="PROSITE" id="PS51770">
    <property type="entry name" value="HOTDOG_ACOT"/>
    <property type="match status" value="1"/>
</dbReference>
<dbReference type="Pfam" id="PF03061">
    <property type="entry name" value="4HBT"/>
    <property type="match status" value="1"/>
</dbReference>
<gene>
    <name evidence="5" type="ORF">ACFOKA_14840</name>
</gene>
<dbReference type="EC" id="3.1.2.20" evidence="5"/>
<dbReference type="PANTHER" id="PTHR11049">
    <property type="entry name" value="ACYL COENZYME A THIOESTER HYDROLASE"/>
    <property type="match status" value="1"/>
</dbReference>
<evidence type="ECO:0000259" key="4">
    <source>
        <dbReference type="PROSITE" id="PS51770"/>
    </source>
</evidence>
<dbReference type="GO" id="GO:0047617">
    <property type="term" value="F:fatty acyl-CoA hydrolase activity"/>
    <property type="evidence" value="ECO:0007669"/>
    <property type="project" value="UniProtKB-EC"/>
</dbReference>
<dbReference type="CDD" id="cd03442">
    <property type="entry name" value="BFIT_BACH"/>
    <property type="match status" value="1"/>
</dbReference>
<evidence type="ECO:0000256" key="3">
    <source>
        <dbReference type="PROSITE-ProRule" id="PRU01106"/>
    </source>
</evidence>
<keyword evidence="6" id="KW-1185">Reference proteome</keyword>
<organism evidence="5 6">
    <name type="scientific">Kordiimonas pumila</name>
    <dbReference type="NCBI Taxonomy" id="2161677"/>
    <lineage>
        <taxon>Bacteria</taxon>
        <taxon>Pseudomonadati</taxon>
        <taxon>Pseudomonadota</taxon>
        <taxon>Alphaproteobacteria</taxon>
        <taxon>Kordiimonadales</taxon>
        <taxon>Kordiimonadaceae</taxon>
        <taxon>Kordiimonas</taxon>
    </lineage>
</organism>
<keyword evidence="2 3" id="KW-0378">Hydrolase</keyword>
<dbReference type="EMBL" id="JBHRSL010000010">
    <property type="protein sequence ID" value="MFC3053187.1"/>
    <property type="molecule type" value="Genomic_DNA"/>
</dbReference>
<dbReference type="InterPro" id="IPR040170">
    <property type="entry name" value="Cytosol_ACT"/>
</dbReference>
<sequence>MTDERRVTLRAIPQPSDLNVNGNIFGGWILSQMDLAGGDTASTYAEGPVATVAIEGMTFHTPILVGDVISVYAEIEKVGKTSMTVALDVYAERGIVRTRYKVTEGRYIFVAIDENGRPKAIPKKA</sequence>
<dbReference type="RefSeq" id="WP_194212978.1">
    <property type="nucleotide sequence ID" value="NZ_CP061205.1"/>
</dbReference>
<comment type="caution">
    <text evidence="5">The sequence shown here is derived from an EMBL/GenBank/DDBJ whole genome shotgun (WGS) entry which is preliminary data.</text>
</comment>
<dbReference type="InterPro" id="IPR006683">
    <property type="entry name" value="Thioestr_dom"/>
</dbReference>
<evidence type="ECO:0000313" key="6">
    <source>
        <dbReference type="Proteomes" id="UP001595444"/>
    </source>
</evidence>
<dbReference type="Gene3D" id="3.10.129.10">
    <property type="entry name" value="Hotdog Thioesterase"/>
    <property type="match status" value="1"/>
</dbReference>
<proteinExistence type="inferred from homology"/>
<dbReference type="InterPro" id="IPR029069">
    <property type="entry name" value="HotDog_dom_sf"/>
</dbReference>
<evidence type="ECO:0000313" key="5">
    <source>
        <dbReference type="EMBL" id="MFC3053187.1"/>
    </source>
</evidence>
<evidence type="ECO:0000256" key="2">
    <source>
        <dbReference type="ARBA" id="ARBA00022801"/>
    </source>
</evidence>
<accession>A0ABV7D995</accession>
<dbReference type="PANTHER" id="PTHR11049:SF5">
    <property type="entry name" value="ACYL-COA THIOESTER HYDROLASE YCIA"/>
    <property type="match status" value="1"/>
</dbReference>